<feature type="compositionally biased region" description="Basic and acidic residues" evidence="16">
    <location>
        <begin position="276"/>
        <end position="287"/>
    </location>
</feature>
<comment type="catalytic activity">
    <reaction evidence="15">
        <text>2 reduced [2Fe-2S]-[ferredoxin] + NADP(+) + H(+) = 2 oxidized [2Fe-2S]-[ferredoxin] + NADPH</text>
        <dbReference type="Rhea" id="RHEA:20125"/>
        <dbReference type="Rhea" id="RHEA-COMP:10000"/>
        <dbReference type="Rhea" id="RHEA-COMP:10001"/>
        <dbReference type="ChEBI" id="CHEBI:15378"/>
        <dbReference type="ChEBI" id="CHEBI:33737"/>
        <dbReference type="ChEBI" id="CHEBI:33738"/>
        <dbReference type="ChEBI" id="CHEBI:57783"/>
        <dbReference type="ChEBI" id="CHEBI:58349"/>
        <dbReference type="EC" id="1.18.1.2"/>
    </reaction>
</comment>
<keyword evidence="8" id="KW-0274">FAD</keyword>
<evidence type="ECO:0000256" key="3">
    <source>
        <dbReference type="ARBA" id="ARBA00012872"/>
    </source>
</evidence>
<reference evidence="18 19" key="1">
    <citation type="submission" date="2019-03" db="EMBL/GenBank/DDBJ databases">
        <authorList>
            <consortium name="Pathogen Informatics"/>
        </authorList>
    </citation>
    <scope>NUCLEOTIDE SEQUENCE [LARGE SCALE GENOMIC DNA]</scope>
    <source>
        <strain evidence="18 19">NCTC12993</strain>
    </source>
</reference>
<dbReference type="InterPro" id="IPR001433">
    <property type="entry name" value="OxRdtase_FAD/NAD-bd"/>
</dbReference>
<dbReference type="CDD" id="cd06195">
    <property type="entry name" value="FNR1"/>
    <property type="match status" value="1"/>
</dbReference>
<dbReference type="EC" id="1.18.1.2" evidence="4"/>
<feature type="domain" description="FAD-binding FR-type" evidence="17">
    <location>
        <begin position="2"/>
        <end position="101"/>
    </location>
</feature>
<keyword evidence="10 18" id="KW-0560">Oxidoreductase</keyword>
<dbReference type="GO" id="GO:0042167">
    <property type="term" value="P:heme catabolic process"/>
    <property type="evidence" value="ECO:0007669"/>
    <property type="project" value="TreeGrafter"/>
</dbReference>
<evidence type="ECO:0000256" key="10">
    <source>
        <dbReference type="ARBA" id="ARBA00023002"/>
    </source>
</evidence>
<gene>
    <name evidence="18" type="primary">fpr</name>
    <name evidence="18" type="ORF">NCTC12993_01886</name>
</gene>
<dbReference type="PANTHER" id="PTHR47878">
    <property type="entry name" value="OXIDOREDUCTASE FAD/NAD(P)-BINDING DOMAIN PROTEIN"/>
    <property type="match status" value="1"/>
</dbReference>
<comment type="catalytic activity">
    <reaction evidence="14">
        <text>reduced [flavodoxin] + NADP(+) = oxidized [flavodoxin] + NADPH + 2 H(+)</text>
        <dbReference type="Rhea" id="RHEA:50756"/>
        <dbReference type="Rhea" id="RHEA-COMP:10622"/>
        <dbReference type="Rhea" id="RHEA-COMP:10623"/>
        <dbReference type="ChEBI" id="CHEBI:15378"/>
        <dbReference type="ChEBI" id="CHEBI:57618"/>
        <dbReference type="ChEBI" id="CHEBI:57783"/>
        <dbReference type="ChEBI" id="CHEBI:58210"/>
        <dbReference type="ChEBI" id="CHEBI:58349"/>
        <dbReference type="EC" id="1.19.1.1"/>
    </reaction>
</comment>
<evidence type="ECO:0000256" key="7">
    <source>
        <dbReference type="ARBA" id="ARBA00022741"/>
    </source>
</evidence>
<dbReference type="InterPro" id="IPR008333">
    <property type="entry name" value="Cbr1-like_FAD-bd_dom"/>
</dbReference>
<evidence type="ECO:0000313" key="19">
    <source>
        <dbReference type="Proteomes" id="UP000401081"/>
    </source>
</evidence>
<evidence type="ECO:0000256" key="4">
    <source>
        <dbReference type="ARBA" id="ARBA00013223"/>
    </source>
</evidence>
<comment type="similarity">
    <text evidence="2">Belongs to the ferredoxin--NADP reductase type 1 family.</text>
</comment>
<dbReference type="SUPFAM" id="SSF63380">
    <property type="entry name" value="Riboflavin synthase domain-like"/>
    <property type="match status" value="1"/>
</dbReference>
<evidence type="ECO:0000256" key="12">
    <source>
        <dbReference type="ARBA" id="ARBA00030000"/>
    </source>
</evidence>
<dbReference type="InterPro" id="IPR033892">
    <property type="entry name" value="FNR_bac"/>
</dbReference>
<name>A0A485AKU8_KLUCR</name>
<dbReference type="GO" id="GO:0004324">
    <property type="term" value="F:ferredoxin-NADP+ reductase activity"/>
    <property type="evidence" value="ECO:0007669"/>
    <property type="project" value="UniProtKB-EC"/>
</dbReference>
<evidence type="ECO:0000256" key="13">
    <source>
        <dbReference type="ARBA" id="ARBA00030173"/>
    </source>
</evidence>
<organism evidence="18 19">
    <name type="scientific">Kluyvera cryocrescens</name>
    <name type="common">Kluyvera citrophila</name>
    <dbReference type="NCBI Taxonomy" id="580"/>
    <lineage>
        <taxon>Bacteria</taxon>
        <taxon>Pseudomonadati</taxon>
        <taxon>Pseudomonadota</taxon>
        <taxon>Gammaproteobacteria</taxon>
        <taxon>Enterobacterales</taxon>
        <taxon>Enterobacteriaceae</taxon>
        <taxon>Kluyvera</taxon>
    </lineage>
</organism>
<keyword evidence="9" id="KW-0521">NADP</keyword>
<evidence type="ECO:0000256" key="14">
    <source>
        <dbReference type="ARBA" id="ARBA00047271"/>
    </source>
</evidence>
<evidence type="ECO:0000256" key="1">
    <source>
        <dbReference type="ARBA" id="ARBA00001974"/>
    </source>
</evidence>
<dbReference type="Pfam" id="PF00970">
    <property type="entry name" value="FAD_binding_6"/>
    <property type="match status" value="1"/>
</dbReference>
<dbReference type="EC" id="1.19.1.1" evidence="3"/>
<sequence length="299" mass="32923">MADWITGKVVKVHNWTDALFSLTVHAPVQPFTAGQFAKLALDVDGERVQRAYSYVNAPSNPDLEFYLVTVPEGKLSPRLAALKPGDDVLIVSEAAGFFVLEEVPDCDTLWMLATGTAIGPYLSILEEGKDLERFKNLVLVHAARYAADLSYLPQMRALEERYAGKLRIQTVVSRETAPGMLTGRVPALIESGALEAAVGLPMNADTSHVMLCGNPQMVRDTPAVAERNPADDQAFTSSTGPYDRRTLLVIGAVLHRQRLFAVFVFALGADKRAQIDKHHHDNQRWDKTPNAPLPDAWQH</sequence>
<protein>
    <recommendedName>
        <fullName evidence="5">Flavodoxin/ferredoxin--NADP reductase</fullName>
        <ecNumber evidence="4">1.18.1.2</ecNumber>
        <ecNumber evidence="3">1.19.1.1</ecNumber>
    </recommendedName>
    <alternativeName>
        <fullName evidence="13">Ferredoxin (flavodoxin):NADP(+) oxidoreductase</fullName>
    </alternativeName>
    <alternativeName>
        <fullName evidence="11">Ferredoxin--NADP reductase</fullName>
    </alternativeName>
    <alternativeName>
        <fullName evidence="12">Flavodoxin--NADP reductase</fullName>
    </alternativeName>
</protein>
<dbReference type="Gene3D" id="3.40.50.80">
    <property type="entry name" value="Nucleotide-binding domain of ferredoxin-NADP reductase (FNR) module"/>
    <property type="match status" value="1"/>
</dbReference>
<dbReference type="GO" id="GO:0034599">
    <property type="term" value="P:cellular response to oxidative stress"/>
    <property type="evidence" value="ECO:0007669"/>
    <property type="project" value="TreeGrafter"/>
</dbReference>
<evidence type="ECO:0000256" key="2">
    <source>
        <dbReference type="ARBA" id="ARBA00008312"/>
    </source>
</evidence>
<dbReference type="PROSITE" id="PS51384">
    <property type="entry name" value="FAD_FR"/>
    <property type="match status" value="1"/>
</dbReference>
<evidence type="ECO:0000313" key="18">
    <source>
        <dbReference type="EMBL" id="VFS61340.1"/>
    </source>
</evidence>
<evidence type="ECO:0000256" key="9">
    <source>
        <dbReference type="ARBA" id="ARBA00022857"/>
    </source>
</evidence>
<keyword evidence="6" id="KW-0285">Flavoprotein</keyword>
<dbReference type="GO" id="GO:0000166">
    <property type="term" value="F:nucleotide binding"/>
    <property type="evidence" value="ECO:0007669"/>
    <property type="project" value="UniProtKB-KW"/>
</dbReference>
<feature type="region of interest" description="Disordered" evidence="16">
    <location>
        <begin position="276"/>
        <end position="299"/>
    </location>
</feature>
<evidence type="ECO:0000256" key="11">
    <source>
        <dbReference type="ARBA" id="ARBA00029856"/>
    </source>
</evidence>
<dbReference type="InterPro" id="IPR039261">
    <property type="entry name" value="FNR_nucleotide-bd"/>
</dbReference>
<dbReference type="SUPFAM" id="SSF52343">
    <property type="entry name" value="Ferredoxin reductase-like, C-terminal NADP-linked domain"/>
    <property type="match status" value="1"/>
</dbReference>
<dbReference type="InterPro" id="IPR017927">
    <property type="entry name" value="FAD-bd_FR_type"/>
</dbReference>
<evidence type="ECO:0000256" key="15">
    <source>
        <dbReference type="ARBA" id="ARBA00047776"/>
    </source>
</evidence>
<keyword evidence="19" id="KW-1185">Reference proteome</keyword>
<accession>A0A485AKU8</accession>
<dbReference type="InterPro" id="IPR017938">
    <property type="entry name" value="Riboflavin_synthase-like_b-brl"/>
</dbReference>
<evidence type="ECO:0000256" key="16">
    <source>
        <dbReference type="SAM" id="MobiDB-lite"/>
    </source>
</evidence>
<proteinExistence type="inferred from homology"/>
<dbReference type="Pfam" id="PF00175">
    <property type="entry name" value="NAD_binding_1"/>
    <property type="match status" value="1"/>
</dbReference>
<dbReference type="Gene3D" id="2.40.30.10">
    <property type="entry name" value="Translation factors"/>
    <property type="match status" value="1"/>
</dbReference>
<evidence type="ECO:0000256" key="6">
    <source>
        <dbReference type="ARBA" id="ARBA00022630"/>
    </source>
</evidence>
<keyword evidence="7" id="KW-0547">Nucleotide-binding</keyword>
<dbReference type="NCBIfam" id="NF008178">
    <property type="entry name" value="PRK10926.1"/>
    <property type="match status" value="1"/>
</dbReference>
<dbReference type="InterPro" id="IPR051930">
    <property type="entry name" value="FNR_type-1"/>
</dbReference>
<dbReference type="Proteomes" id="UP000401081">
    <property type="component" value="Unassembled WGS sequence"/>
</dbReference>
<dbReference type="AlphaFoldDB" id="A0A485AKU8"/>
<comment type="cofactor">
    <cofactor evidence="1">
        <name>FAD</name>
        <dbReference type="ChEBI" id="CHEBI:57692"/>
    </cofactor>
</comment>
<dbReference type="PANTHER" id="PTHR47878:SF1">
    <property type="entry name" value="FLAVODOXIN_FERREDOXIN--NADP REDUCTASE"/>
    <property type="match status" value="1"/>
</dbReference>
<evidence type="ECO:0000259" key="17">
    <source>
        <dbReference type="PROSITE" id="PS51384"/>
    </source>
</evidence>
<evidence type="ECO:0000256" key="5">
    <source>
        <dbReference type="ARBA" id="ARBA00020327"/>
    </source>
</evidence>
<dbReference type="FunFam" id="2.40.30.10:FF:000044">
    <property type="entry name" value="Ferredoxin--NADP(+) reductase"/>
    <property type="match status" value="1"/>
</dbReference>
<dbReference type="EMBL" id="CAADJD010000015">
    <property type="protein sequence ID" value="VFS61340.1"/>
    <property type="molecule type" value="Genomic_DNA"/>
</dbReference>
<evidence type="ECO:0000256" key="8">
    <source>
        <dbReference type="ARBA" id="ARBA00022827"/>
    </source>
</evidence>